<dbReference type="PANTHER" id="PTHR16166">
    <property type="entry name" value="VACUOLAR PROTEIN SORTING-ASSOCIATED PROTEIN VPS13"/>
    <property type="match status" value="1"/>
</dbReference>
<keyword evidence="2" id="KW-1185">Reference proteome</keyword>
<proteinExistence type="predicted"/>
<reference evidence="3" key="1">
    <citation type="submission" date="2025-08" db="UniProtKB">
        <authorList>
            <consortium name="RefSeq"/>
        </authorList>
    </citation>
    <scope>IDENTIFICATION</scope>
    <source>
        <strain evidence="3">Aabys</strain>
        <tissue evidence="3">Whole body</tissue>
    </source>
</reference>
<dbReference type="GeneID" id="101897013"/>
<dbReference type="RefSeq" id="XP_058987484.1">
    <property type="nucleotide sequence ID" value="XM_059131501.1"/>
</dbReference>
<accession>A0ABM3VNV3</accession>
<dbReference type="InterPro" id="IPR009543">
    <property type="entry name" value="VPS13_VAB"/>
</dbReference>
<dbReference type="PROSITE" id="PS50231">
    <property type="entry name" value="RICIN_B_LECTIN"/>
    <property type="match status" value="1"/>
</dbReference>
<gene>
    <name evidence="3" type="primary">LOC101897013</name>
</gene>
<feature type="domain" description="Vacuolar protein sorting-associated protein 13 VPS13 adaptor binding" evidence="1">
    <location>
        <begin position="52"/>
        <end position="257"/>
    </location>
</feature>
<evidence type="ECO:0000259" key="1">
    <source>
        <dbReference type="Pfam" id="PF25036"/>
    </source>
</evidence>
<evidence type="ECO:0000313" key="2">
    <source>
        <dbReference type="Proteomes" id="UP001652621"/>
    </source>
</evidence>
<dbReference type="InterPro" id="IPR026847">
    <property type="entry name" value="VPS13"/>
</dbReference>
<organism evidence="2 3">
    <name type="scientific">Musca domestica</name>
    <name type="common">House fly</name>
    <dbReference type="NCBI Taxonomy" id="7370"/>
    <lineage>
        <taxon>Eukaryota</taxon>
        <taxon>Metazoa</taxon>
        <taxon>Ecdysozoa</taxon>
        <taxon>Arthropoda</taxon>
        <taxon>Hexapoda</taxon>
        <taxon>Insecta</taxon>
        <taxon>Pterygota</taxon>
        <taxon>Neoptera</taxon>
        <taxon>Endopterygota</taxon>
        <taxon>Diptera</taxon>
        <taxon>Brachycera</taxon>
        <taxon>Muscomorpha</taxon>
        <taxon>Muscoidea</taxon>
        <taxon>Muscidae</taxon>
        <taxon>Musca</taxon>
    </lineage>
</organism>
<dbReference type="Proteomes" id="UP001652621">
    <property type="component" value="Unplaced"/>
</dbReference>
<dbReference type="PANTHER" id="PTHR16166:SF141">
    <property type="entry name" value="INTERMEMBRANE LIPID TRANSFER PROTEIN VPS13D"/>
    <property type="match status" value="1"/>
</dbReference>
<name>A0ABM3VNV3_MUSDO</name>
<evidence type="ECO:0000313" key="3">
    <source>
        <dbReference type="RefSeq" id="XP_058987484.1"/>
    </source>
</evidence>
<protein>
    <submittedName>
        <fullName evidence="3">Intermembrane lipid transfer protein Vps13D isoform X1</fullName>
    </submittedName>
</protein>
<dbReference type="CDD" id="cd23453">
    <property type="entry name" value="beta-trefoil_Ricin_VPS13D"/>
    <property type="match status" value="1"/>
</dbReference>
<sequence length="1075" mass="121444">MNMLERRRRLCFLFPIKKDHLCSNFVWEKVMVTTIRGAAVSEFTRKTHSVISNWCSSFGIHKENTFRELKAENSKTNYVIGVNVQRGKGLYLTTTFITLTPRFQLYNRSSRELQFAQKCDITKQMTNTPKSLISALPGSNFPFHWTNCEHEPLLCVRVADNDYCHWSKGLPVNETKSLYINLRNDIGEMIFLRLEVILHGGTYILHFTDAHTLPPPIRIDNYSEVNIHFYQKDVDPFWRTCVKPLSSLAYVMDDPLAPHILRIEAPGGNSIDYPLNKMDVAKSITYANFIYIAFKETFRLVISDCDDTQVGIEGQQLVLGVKDKRVIITRKCAGDRSQLWLMNSFGQLEHEGSSPPSEYLKSSHTSPRLVLDLEKPPNPTEYTKLVVRPQNIQRVTTQTWRFENGRLMCHANMCVQAANGIYGLKPGCDAVLGRIESTSRAVNENRIPLEQCIEIQKLRPGSGHLEILSKMDGPIKTLQIHDVKSNLDELILAADPCWKHASVFNKMFVEDTKNYGFAEIVIKLNLLKGLGLSIITRAPCEELAYLTFEGIMVHIVLSPITKSLDLNVCDFQIDNQLLETTCPIMYYVTKSSTENAPRDAITCKAKVLPSPNKNAVIFEHLSVHIKPCAILLEERLILKMALFLGYGKTNNNFTHQTESMVYRFDEYPFSKNAKRYYFENLILGATQVRLTVLTAPKLTPELFEIKKILGLTLIKFEDAIIEFDKFSDRHHFETFDTYLKAVKMHYVNQIKWHAASILGSVDFLGNPLGFANDLSEGVSGLIFEGSVKSLVKNVTHGISNSTAKLTETISHSLGKVVLDERDNETRQKILEVSYPTTGGHLAAGLKGFGFGLLGGVTSIVRHTYIGAQSDGFPGFISGLGKGLVGTVTKPLIGVLDLASETASAVRETSRGSHHFLPDRKRLPRCVTGAPGGLLPNYSYRQSKGQQYLYIINRRNFSEKLIFYEPNLCNDKEAKLRLLVSTEFIRIFSRCEEDPAIMIECHLSEVLSCHPLTTSTNVLSSTKIVPVYYIEISTNLPKVTRPRVRCQNENVAERASRCINYAKAIFDEREHSLIHT</sequence>
<dbReference type="Pfam" id="PF25036">
    <property type="entry name" value="VPS13_VAB"/>
    <property type="match status" value="1"/>
</dbReference>